<protein>
    <submittedName>
        <fullName evidence="1">DUF2459 domain-containing protein</fullName>
    </submittedName>
</protein>
<dbReference type="Proteomes" id="UP000755104">
    <property type="component" value="Unassembled WGS sequence"/>
</dbReference>
<comment type="caution">
    <text evidence="1">The sequence shown here is derived from an EMBL/GenBank/DDBJ whole genome shotgun (WGS) entry which is preliminary data.</text>
</comment>
<organism evidence="1 2">
    <name type="scientific">Qipengyuania qiaonensis</name>
    <dbReference type="NCBI Taxonomy" id="2867240"/>
    <lineage>
        <taxon>Bacteria</taxon>
        <taxon>Pseudomonadati</taxon>
        <taxon>Pseudomonadota</taxon>
        <taxon>Alphaproteobacteria</taxon>
        <taxon>Sphingomonadales</taxon>
        <taxon>Erythrobacteraceae</taxon>
        <taxon>Qipengyuania</taxon>
    </lineage>
</organism>
<evidence type="ECO:0000313" key="2">
    <source>
        <dbReference type="Proteomes" id="UP000755104"/>
    </source>
</evidence>
<dbReference type="EMBL" id="JAIGNO010000001">
    <property type="protein sequence ID" value="MBX7481091.1"/>
    <property type="molecule type" value="Genomic_DNA"/>
</dbReference>
<proteinExistence type="predicted"/>
<gene>
    <name evidence="1" type="ORF">K3174_01000</name>
</gene>
<keyword evidence="2" id="KW-1185">Reference proteome</keyword>
<dbReference type="InterPro" id="IPR011727">
    <property type="entry name" value="CHP02117"/>
</dbReference>
<reference evidence="1 2" key="1">
    <citation type="submission" date="2021-08" db="EMBL/GenBank/DDBJ databases">
        <title>Comparative Genomics Analysis of the Genus Qipengyuania Reveals Extensive Genetic Diversity and Metabolic Versatility, Including the Description of Fifteen Novel Species.</title>
        <authorList>
            <person name="Liu Y."/>
        </authorList>
    </citation>
    <scope>NUCLEOTIDE SEQUENCE [LARGE SCALE GENOMIC DNA]</scope>
    <source>
        <strain evidence="1 2">6D47A</strain>
    </source>
</reference>
<name>A0ABS7J161_9SPHN</name>
<accession>A0ABS7J161</accession>
<evidence type="ECO:0000313" key="1">
    <source>
        <dbReference type="EMBL" id="MBX7481091.1"/>
    </source>
</evidence>
<dbReference type="Pfam" id="PF09601">
    <property type="entry name" value="DUF2459"/>
    <property type="match status" value="1"/>
</dbReference>
<sequence length="175" mass="19385">MIETNGVHTAIVMPLVSPMKDWRSDFPTHDLRDPYRPYTHVSVSWGEREVFLNTPTWGDITLSTIAGAVVGGDSLLHVAHYVRPAPGEDLRPLLITEAQYAKLVTTIERQVVTSQGRETYPGYFGNDVFYDAPGTYHIGNTCNQWTSDVLAAAGIRTGLWTPLAGGVMRWVPADR</sequence>